<evidence type="ECO:0000313" key="3">
    <source>
        <dbReference type="Proteomes" id="UP000028999"/>
    </source>
</evidence>
<dbReference type="PANTHER" id="PTHR10992:SF1028">
    <property type="entry name" value="METHYLESTERASE 9"/>
    <property type="match status" value="1"/>
</dbReference>
<protein>
    <submittedName>
        <fullName evidence="2">BnaA03g53710D protein</fullName>
    </submittedName>
</protein>
<sequence>MIGYMFHEMDDYINKIHDSGDFELAKMLVRVTPAMTSNLTGTKSLTEEGYGSVTRVYIVCGEDKGISEEYQRWMIENFPVKEVMEIEGADHMPMFSKPQELCDRLLKIADKYA</sequence>
<organism evidence="2 3">
    <name type="scientific">Brassica napus</name>
    <name type="common">Rape</name>
    <dbReference type="NCBI Taxonomy" id="3708"/>
    <lineage>
        <taxon>Eukaryota</taxon>
        <taxon>Viridiplantae</taxon>
        <taxon>Streptophyta</taxon>
        <taxon>Embryophyta</taxon>
        <taxon>Tracheophyta</taxon>
        <taxon>Spermatophyta</taxon>
        <taxon>Magnoliopsida</taxon>
        <taxon>eudicotyledons</taxon>
        <taxon>Gunneridae</taxon>
        <taxon>Pentapetalae</taxon>
        <taxon>rosids</taxon>
        <taxon>malvids</taxon>
        <taxon>Brassicales</taxon>
        <taxon>Brassicaceae</taxon>
        <taxon>Brassiceae</taxon>
        <taxon>Brassica</taxon>
    </lineage>
</organism>
<dbReference type="PANTHER" id="PTHR10992">
    <property type="entry name" value="METHYLESTERASE FAMILY MEMBER"/>
    <property type="match status" value="1"/>
</dbReference>
<dbReference type="GO" id="GO:0080030">
    <property type="term" value="F:methyl indole-3-acetate esterase activity"/>
    <property type="evidence" value="ECO:0000318"/>
    <property type="project" value="GO_Central"/>
</dbReference>
<dbReference type="Pfam" id="PF12697">
    <property type="entry name" value="Abhydrolase_6"/>
    <property type="match status" value="1"/>
</dbReference>
<name>A0A078I0V8_BRANA</name>
<dbReference type="PaxDb" id="3708-A0A078I0V8"/>
<accession>A0A078I0V8</accession>
<dbReference type="AlphaFoldDB" id="A0A078I0V8"/>
<evidence type="ECO:0000313" key="2">
    <source>
        <dbReference type="EMBL" id="CDY42718.1"/>
    </source>
</evidence>
<keyword evidence="3" id="KW-1185">Reference proteome</keyword>
<evidence type="ECO:0000259" key="1">
    <source>
        <dbReference type="Pfam" id="PF12697"/>
    </source>
</evidence>
<proteinExistence type="predicted"/>
<dbReference type="OMA" id="LHIANKY"/>
<dbReference type="SUPFAM" id="SSF53474">
    <property type="entry name" value="alpha/beta-Hydrolases"/>
    <property type="match status" value="1"/>
</dbReference>
<dbReference type="InterPro" id="IPR029058">
    <property type="entry name" value="AB_hydrolase_fold"/>
</dbReference>
<dbReference type="EMBL" id="LK032532">
    <property type="protein sequence ID" value="CDY42718.1"/>
    <property type="molecule type" value="Genomic_DNA"/>
</dbReference>
<dbReference type="InterPro" id="IPR000073">
    <property type="entry name" value="AB_hydrolase_1"/>
</dbReference>
<dbReference type="GO" id="GO:0080031">
    <property type="term" value="F:methyl salicylate esterase activity"/>
    <property type="evidence" value="ECO:0000318"/>
    <property type="project" value="GO_Central"/>
</dbReference>
<dbReference type="Gene3D" id="3.40.50.1820">
    <property type="entry name" value="alpha/beta hydrolase"/>
    <property type="match status" value="1"/>
</dbReference>
<dbReference type="GO" id="GO:0009696">
    <property type="term" value="P:salicylic acid metabolic process"/>
    <property type="evidence" value="ECO:0000318"/>
    <property type="project" value="GO_Central"/>
</dbReference>
<dbReference type="GO" id="GO:0009694">
    <property type="term" value="P:jasmonic acid metabolic process"/>
    <property type="evidence" value="ECO:0000318"/>
    <property type="project" value="GO_Central"/>
</dbReference>
<feature type="domain" description="AB hydrolase-1" evidence="1">
    <location>
        <begin position="24"/>
        <end position="103"/>
    </location>
</feature>
<gene>
    <name evidence="2" type="primary">BnaA03g53710D</name>
    <name evidence="2" type="ORF">GSBRNA2T00075256001</name>
</gene>
<reference evidence="2 3" key="1">
    <citation type="journal article" date="2014" name="Science">
        <title>Plant genetics. Early allopolyploid evolution in the post-Neolithic Brassica napus oilseed genome.</title>
        <authorList>
            <person name="Chalhoub B."/>
            <person name="Denoeud F."/>
            <person name="Liu S."/>
            <person name="Parkin I.A."/>
            <person name="Tang H."/>
            <person name="Wang X."/>
            <person name="Chiquet J."/>
            <person name="Belcram H."/>
            <person name="Tong C."/>
            <person name="Samans B."/>
            <person name="Correa M."/>
            <person name="Da Silva C."/>
            <person name="Just J."/>
            <person name="Falentin C."/>
            <person name="Koh C.S."/>
            <person name="Le Clainche I."/>
            <person name="Bernard M."/>
            <person name="Bento P."/>
            <person name="Noel B."/>
            <person name="Labadie K."/>
            <person name="Alberti A."/>
            <person name="Charles M."/>
            <person name="Arnaud D."/>
            <person name="Guo H."/>
            <person name="Daviaud C."/>
            <person name="Alamery S."/>
            <person name="Jabbari K."/>
            <person name="Zhao M."/>
            <person name="Edger P.P."/>
            <person name="Chelaifa H."/>
            <person name="Tack D."/>
            <person name="Lassalle G."/>
            <person name="Mestiri I."/>
            <person name="Schnel N."/>
            <person name="Le Paslier M.C."/>
            <person name="Fan G."/>
            <person name="Renault V."/>
            <person name="Bayer P.E."/>
            <person name="Golicz A.A."/>
            <person name="Manoli S."/>
            <person name="Lee T.H."/>
            <person name="Thi V.H."/>
            <person name="Chalabi S."/>
            <person name="Hu Q."/>
            <person name="Fan C."/>
            <person name="Tollenaere R."/>
            <person name="Lu Y."/>
            <person name="Battail C."/>
            <person name="Shen J."/>
            <person name="Sidebottom C.H."/>
            <person name="Wang X."/>
            <person name="Canaguier A."/>
            <person name="Chauveau A."/>
            <person name="Berard A."/>
            <person name="Deniot G."/>
            <person name="Guan M."/>
            <person name="Liu Z."/>
            <person name="Sun F."/>
            <person name="Lim Y.P."/>
            <person name="Lyons E."/>
            <person name="Town C.D."/>
            <person name="Bancroft I."/>
            <person name="Wang X."/>
            <person name="Meng J."/>
            <person name="Ma J."/>
            <person name="Pires J.C."/>
            <person name="King G.J."/>
            <person name="Brunel D."/>
            <person name="Delourme R."/>
            <person name="Renard M."/>
            <person name="Aury J.M."/>
            <person name="Adams K.L."/>
            <person name="Batley J."/>
            <person name="Snowdon R.J."/>
            <person name="Tost J."/>
            <person name="Edwards D."/>
            <person name="Zhou Y."/>
            <person name="Hua W."/>
            <person name="Sharpe A.G."/>
            <person name="Paterson A.H."/>
            <person name="Guan C."/>
            <person name="Wincker P."/>
        </authorList>
    </citation>
    <scope>NUCLEOTIDE SEQUENCE [LARGE SCALE GENOMIC DNA]</scope>
    <source>
        <strain evidence="3">cv. Darmor-bzh</strain>
    </source>
</reference>
<dbReference type="Gramene" id="CDY42718">
    <property type="protein sequence ID" value="CDY42718"/>
    <property type="gene ID" value="GSBRNA2T00075256001"/>
</dbReference>
<dbReference type="GO" id="GO:0080032">
    <property type="term" value="F:methyl jasmonate esterase activity"/>
    <property type="evidence" value="ECO:0000318"/>
    <property type="project" value="GO_Central"/>
</dbReference>
<dbReference type="Proteomes" id="UP000028999">
    <property type="component" value="Unassembled WGS sequence"/>
</dbReference>
<dbReference type="InterPro" id="IPR045889">
    <property type="entry name" value="MES/HNL"/>
</dbReference>